<dbReference type="PANTHER" id="PTHR34222">
    <property type="entry name" value="GAG_PRE-INTEGRS DOMAIN-CONTAINING PROTEIN"/>
    <property type="match status" value="1"/>
</dbReference>
<evidence type="ECO:0000313" key="1">
    <source>
        <dbReference type="EMBL" id="PNX59793.1"/>
    </source>
</evidence>
<accession>A0A2K3K0G0</accession>
<dbReference type="AlphaFoldDB" id="A0A2K3K0G0"/>
<feature type="non-terminal residue" evidence="1">
    <location>
        <position position="1"/>
    </location>
</feature>
<dbReference type="PANTHER" id="PTHR34222:SF28">
    <property type="entry name" value="CCHC-TYPE DOMAIN-CONTAINING PROTEIN"/>
    <property type="match status" value="1"/>
</dbReference>
<dbReference type="Proteomes" id="UP000236291">
    <property type="component" value="Unassembled WGS sequence"/>
</dbReference>
<organism evidence="1 2">
    <name type="scientific">Trifolium pratense</name>
    <name type="common">Red clover</name>
    <dbReference type="NCBI Taxonomy" id="57577"/>
    <lineage>
        <taxon>Eukaryota</taxon>
        <taxon>Viridiplantae</taxon>
        <taxon>Streptophyta</taxon>
        <taxon>Embryophyta</taxon>
        <taxon>Tracheophyta</taxon>
        <taxon>Spermatophyta</taxon>
        <taxon>Magnoliopsida</taxon>
        <taxon>eudicotyledons</taxon>
        <taxon>Gunneridae</taxon>
        <taxon>Pentapetalae</taxon>
        <taxon>rosids</taxon>
        <taxon>fabids</taxon>
        <taxon>Fabales</taxon>
        <taxon>Fabaceae</taxon>
        <taxon>Papilionoideae</taxon>
        <taxon>50 kb inversion clade</taxon>
        <taxon>NPAAA clade</taxon>
        <taxon>Hologalegina</taxon>
        <taxon>IRL clade</taxon>
        <taxon>Trifolieae</taxon>
        <taxon>Trifolium</taxon>
    </lineage>
</organism>
<reference evidence="1 2" key="2">
    <citation type="journal article" date="2017" name="Front. Plant Sci.">
        <title>Gene Classification and Mining of Molecular Markers Useful in Red Clover (Trifolium pratense) Breeding.</title>
        <authorList>
            <person name="Istvanek J."/>
            <person name="Dluhosova J."/>
            <person name="Dluhos P."/>
            <person name="Patkova L."/>
            <person name="Nedelnik J."/>
            <person name="Repkova J."/>
        </authorList>
    </citation>
    <scope>NUCLEOTIDE SEQUENCE [LARGE SCALE GENOMIC DNA]</scope>
    <source>
        <strain evidence="2">cv. Tatra</strain>
        <tissue evidence="1">Young leaves</tissue>
    </source>
</reference>
<comment type="caution">
    <text evidence="1">The sequence shown here is derived from an EMBL/GenBank/DDBJ whole genome shotgun (WGS) entry which is preliminary data.</text>
</comment>
<reference evidence="1 2" key="1">
    <citation type="journal article" date="2014" name="Am. J. Bot.">
        <title>Genome assembly and annotation for red clover (Trifolium pratense; Fabaceae).</title>
        <authorList>
            <person name="Istvanek J."/>
            <person name="Jaros M."/>
            <person name="Krenek A."/>
            <person name="Repkova J."/>
        </authorList>
    </citation>
    <scope>NUCLEOTIDE SEQUENCE [LARGE SCALE GENOMIC DNA]</scope>
    <source>
        <strain evidence="2">cv. Tatra</strain>
        <tissue evidence="1">Young leaves</tissue>
    </source>
</reference>
<protein>
    <submittedName>
        <fullName evidence="1">Uncharacterized protein</fullName>
    </submittedName>
</protein>
<dbReference type="EMBL" id="ASHM01081422">
    <property type="protein sequence ID" value="PNX59793.1"/>
    <property type="molecule type" value="Genomic_DNA"/>
</dbReference>
<name>A0A2K3K0G0_TRIPR</name>
<sequence length="60" mass="6870">GCACDVKGRLEKQREEEKVHQFLMGLDDTVRSNLLAIDQLPKLNRVYATLVQEERVRAVS</sequence>
<evidence type="ECO:0000313" key="2">
    <source>
        <dbReference type="Proteomes" id="UP000236291"/>
    </source>
</evidence>
<gene>
    <name evidence="1" type="ORF">L195_g051599</name>
</gene>
<proteinExistence type="predicted"/>